<organism evidence="3 4">
    <name type="scientific">Glycomyces luteolus</name>
    <dbReference type="NCBI Taxonomy" id="2670330"/>
    <lineage>
        <taxon>Bacteria</taxon>
        <taxon>Bacillati</taxon>
        <taxon>Actinomycetota</taxon>
        <taxon>Actinomycetes</taxon>
        <taxon>Glycomycetales</taxon>
        <taxon>Glycomycetaceae</taxon>
        <taxon>Glycomyces</taxon>
    </lineage>
</organism>
<dbReference type="RefSeq" id="WP_270111726.1">
    <property type="nucleotide sequence ID" value="NZ_JAPZVP010000016.1"/>
</dbReference>
<dbReference type="PANTHER" id="PTHR21666">
    <property type="entry name" value="PEPTIDASE-RELATED"/>
    <property type="match status" value="1"/>
</dbReference>
<dbReference type="InterPro" id="IPR016047">
    <property type="entry name" value="M23ase_b-sheet_dom"/>
</dbReference>
<reference evidence="3" key="1">
    <citation type="submission" date="2022-12" db="EMBL/GenBank/DDBJ databases">
        <title>Gycomyces niveus sp.nov.,a novel actinomycete isolated from soil in Shouguan.</title>
        <authorList>
            <person name="Yang X."/>
        </authorList>
    </citation>
    <scope>NUCLEOTIDE SEQUENCE</scope>
    <source>
        <strain evidence="3">NEAU-A15</strain>
    </source>
</reference>
<sequence>MSASFVNSSGEDETTTKERSADPKPPRIPKKLRPLMWTLTVLSVCCLGAVFSVVQLLSEQSNGEDGSVTLAGCGTNSTVDPNAEFPAIDPYSSEQIKNAAIIISVGQDLEIPARGWIIAVATAMQESRLTNLGHLGDQNDHDSLGLFQQRPSSGWGTPEQVTDPVYSSTKFYEKLQTIDNWETLPLTVAAQRVQISAFPDAYAKHEPKATEIVNTLTGGGGRVAAVDTQLGNCNPSGELSASGWMIPVEGPLNSGFRTSERPTHNGVDIGAPRDAPIVAAAAGTVITSECNASLYGAPYSCNQDGSPEVAGCGWYVNIVHAGDYLTRYCHMGDAPLVKEGDVVQAGQLLGYVGSSGRSSGPHLHFETHLNADRSPAGAVDPVDFMNQMGAPLD</sequence>
<keyword evidence="4" id="KW-1185">Reference proteome</keyword>
<dbReference type="Pfam" id="PF01551">
    <property type="entry name" value="Peptidase_M23"/>
    <property type="match status" value="1"/>
</dbReference>
<dbReference type="InterPro" id="IPR050570">
    <property type="entry name" value="Cell_wall_metabolism_enzyme"/>
</dbReference>
<dbReference type="GO" id="GO:0004222">
    <property type="term" value="F:metalloendopeptidase activity"/>
    <property type="evidence" value="ECO:0007669"/>
    <property type="project" value="TreeGrafter"/>
</dbReference>
<name>A0A9X3PFL2_9ACTN</name>
<gene>
    <name evidence="3" type="ORF">O1R50_18875</name>
</gene>
<dbReference type="Proteomes" id="UP001146067">
    <property type="component" value="Unassembled WGS sequence"/>
</dbReference>
<proteinExistence type="predicted"/>
<protein>
    <submittedName>
        <fullName evidence="3">M23 family metallopeptidase</fullName>
    </submittedName>
</protein>
<feature type="domain" description="M23ase beta-sheet core" evidence="2">
    <location>
        <begin position="263"/>
        <end position="371"/>
    </location>
</feature>
<dbReference type="Gene3D" id="2.70.70.10">
    <property type="entry name" value="Glucose Permease (Domain IIA)"/>
    <property type="match status" value="1"/>
</dbReference>
<evidence type="ECO:0000313" key="3">
    <source>
        <dbReference type="EMBL" id="MDA1361699.1"/>
    </source>
</evidence>
<dbReference type="EMBL" id="JAPZVP010000016">
    <property type="protein sequence ID" value="MDA1361699.1"/>
    <property type="molecule type" value="Genomic_DNA"/>
</dbReference>
<dbReference type="PANTHER" id="PTHR21666:SF270">
    <property type="entry name" value="MUREIN HYDROLASE ACTIVATOR ENVC"/>
    <property type="match status" value="1"/>
</dbReference>
<dbReference type="CDD" id="cd12797">
    <property type="entry name" value="M23_peptidase"/>
    <property type="match status" value="1"/>
</dbReference>
<evidence type="ECO:0000313" key="4">
    <source>
        <dbReference type="Proteomes" id="UP001146067"/>
    </source>
</evidence>
<feature type="region of interest" description="Disordered" evidence="1">
    <location>
        <begin position="1"/>
        <end position="28"/>
    </location>
</feature>
<evidence type="ECO:0000256" key="1">
    <source>
        <dbReference type="SAM" id="MobiDB-lite"/>
    </source>
</evidence>
<dbReference type="AlphaFoldDB" id="A0A9X3PFL2"/>
<comment type="caution">
    <text evidence="3">The sequence shown here is derived from an EMBL/GenBank/DDBJ whole genome shotgun (WGS) entry which is preliminary data.</text>
</comment>
<dbReference type="InterPro" id="IPR011055">
    <property type="entry name" value="Dup_hybrid_motif"/>
</dbReference>
<accession>A0A9X3PFL2</accession>
<dbReference type="SUPFAM" id="SSF51261">
    <property type="entry name" value="Duplicated hybrid motif"/>
    <property type="match status" value="1"/>
</dbReference>
<evidence type="ECO:0000259" key="2">
    <source>
        <dbReference type="Pfam" id="PF01551"/>
    </source>
</evidence>
<feature type="compositionally biased region" description="Basic and acidic residues" evidence="1">
    <location>
        <begin position="14"/>
        <end position="25"/>
    </location>
</feature>